<dbReference type="OMA" id="KMTEPHK"/>
<dbReference type="AlphaFoldDB" id="S7W9Z1"/>
<evidence type="ECO:0000313" key="3">
    <source>
        <dbReference type="Proteomes" id="UP000014978"/>
    </source>
</evidence>
<dbReference type="Proteomes" id="UP000014978">
    <property type="component" value="Unassembled WGS sequence"/>
</dbReference>
<dbReference type="EMBL" id="ATCN01000158">
    <property type="protein sequence ID" value="EPR79681.1"/>
    <property type="molecule type" value="Genomic_DNA"/>
</dbReference>
<feature type="compositionally biased region" description="Basic and acidic residues" evidence="1">
    <location>
        <begin position="1"/>
        <end position="29"/>
    </location>
</feature>
<proteinExistence type="predicted"/>
<evidence type="ECO:0000256" key="1">
    <source>
        <dbReference type="SAM" id="MobiDB-lite"/>
    </source>
</evidence>
<name>S7W9Z1_SPRLO</name>
<gene>
    <name evidence="2" type="ORF">SLOPH_2340</name>
</gene>
<organism evidence="2 3">
    <name type="scientific">Spraguea lophii (strain 42_110)</name>
    <name type="common">Microsporidian parasite</name>
    <dbReference type="NCBI Taxonomy" id="1358809"/>
    <lineage>
        <taxon>Eukaryota</taxon>
        <taxon>Fungi</taxon>
        <taxon>Fungi incertae sedis</taxon>
        <taxon>Microsporidia</taxon>
        <taxon>Spragueidae</taxon>
        <taxon>Spraguea</taxon>
    </lineage>
</organism>
<accession>S7W9Z1</accession>
<comment type="caution">
    <text evidence="2">The sequence shown here is derived from an EMBL/GenBank/DDBJ whole genome shotgun (WGS) entry which is preliminary data.</text>
</comment>
<sequence length="471" mass="55610">KTDNNKHNDKTDNKKNNKIKIKEDKENIKKLKPHKNKNNTTNEKDIIKKIKNNLSELEIKLFDEGTFKDKINTITLSIIKNNYDINIIYYLISYALEGRNENILYALSNIKDIILDNISILNNFRLRTKIIFSFRKNIKNQFISQKVAELVYEIVGSGVLVEELLPNFIDKIGNKKEYSKYIDTCVSMLCRNGISINDNKNLNEEDDNNEVIKSDNNEEVNEDEEITDKIKSNNNEEVTNNSKEDKIKNNGKKENKILFKKDIKEYIINELEESYFKSTNVRLHKNIIKLFMNIRNSRVDEIIKKIFYETKIEEESHFDILCKRALYVDDLVLTDIKKYLVFESEGFLRLLGKMKHEDFEEYLLFMINQNRFKDEEVLKVIYDYLKDNKASDKVVECLLSKGIFCEKETMIAVLLIVKNVYEEKFSYLLSPYANYFDSDVKKLAEKIMKGEQVTEFNPKDKMDMDLFSKIK</sequence>
<dbReference type="VEuPathDB" id="MicrosporidiaDB:SLOPH_2340"/>
<dbReference type="InParanoid" id="S7W9Z1"/>
<dbReference type="OrthoDB" id="2189352at2759"/>
<feature type="non-terminal residue" evidence="2">
    <location>
        <position position="1"/>
    </location>
</feature>
<feature type="region of interest" description="Disordered" evidence="1">
    <location>
        <begin position="1"/>
        <end position="42"/>
    </location>
</feature>
<evidence type="ECO:0000313" key="2">
    <source>
        <dbReference type="EMBL" id="EPR79681.1"/>
    </source>
</evidence>
<protein>
    <submittedName>
        <fullName evidence="2">Uncharacterized protein</fullName>
    </submittedName>
</protein>
<reference evidence="3" key="1">
    <citation type="journal article" date="2013" name="PLoS Genet.">
        <title>The genome of Spraguea lophii and the basis of host-microsporidian interactions.</title>
        <authorList>
            <person name="Campbell S.E."/>
            <person name="Williams T.A."/>
            <person name="Yousuf A."/>
            <person name="Soanes D.M."/>
            <person name="Paszkiewicz K.H."/>
            <person name="Williams B.A.P."/>
        </authorList>
    </citation>
    <scope>NUCLEOTIDE SEQUENCE [LARGE SCALE GENOMIC DNA]</scope>
    <source>
        <strain evidence="3">42_110</strain>
    </source>
</reference>
<keyword evidence="3" id="KW-1185">Reference proteome</keyword>
<dbReference type="HOGENOM" id="CLU_580847_0_0_1"/>